<feature type="region of interest" description="Disordered" evidence="2">
    <location>
        <begin position="923"/>
        <end position="979"/>
    </location>
</feature>
<dbReference type="InterPro" id="IPR002885">
    <property type="entry name" value="PPR_rpt"/>
</dbReference>
<feature type="repeat" description="PPR" evidence="1">
    <location>
        <begin position="980"/>
        <end position="1015"/>
    </location>
</feature>
<dbReference type="Pfam" id="PF13812">
    <property type="entry name" value="PPR_3"/>
    <property type="match status" value="1"/>
</dbReference>
<dbReference type="EMBL" id="PQXH01000119">
    <property type="protein sequence ID" value="TGO11038.1"/>
    <property type="molecule type" value="Genomic_DNA"/>
</dbReference>
<accession>A0A4Z1EKC3</accession>
<feature type="region of interest" description="Disordered" evidence="2">
    <location>
        <begin position="265"/>
        <end position="311"/>
    </location>
</feature>
<name>A0A4Z1EKC3_9HELO</name>
<dbReference type="OrthoDB" id="185373at2759"/>
<feature type="compositionally biased region" description="Polar residues" evidence="2">
    <location>
        <begin position="1195"/>
        <end position="1212"/>
    </location>
</feature>
<dbReference type="Proteomes" id="UP000297777">
    <property type="component" value="Unassembled WGS sequence"/>
</dbReference>
<evidence type="ECO:0000313" key="3">
    <source>
        <dbReference type="EMBL" id="TGO11038.1"/>
    </source>
</evidence>
<dbReference type="GO" id="GO:0003729">
    <property type="term" value="F:mRNA binding"/>
    <property type="evidence" value="ECO:0007669"/>
    <property type="project" value="TreeGrafter"/>
</dbReference>
<protein>
    <recommendedName>
        <fullName evidence="5">Pentacotripeptide-repeat region of PRORP domain-containing protein</fullName>
    </recommendedName>
</protein>
<organism evidence="3 4">
    <name type="scientific">Botrytis tulipae</name>
    <dbReference type="NCBI Taxonomy" id="87230"/>
    <lineage>
        <taxon>Eukaryota</taxon>
        <taxon>Fungi</taxon>
        <taxon>Dikarya</taxon>
        <taxon>Ascomycota</taxon>
        <taxon>Pezizomycotina</taxon>
        <taxon>Leotiomycetes</taxon>
        <taxon>Helotiales</taxon>
        <taxon>Sclerotiniaceae</taxon>
        <taxon>Botrytis</taxon>
    </lineage>
</organism>
<feature type="repeat" description="PPR" evidence="1">
    <location>
        <begin position="661"/>
        <end position="695"/>
    </location>
</feature>
<feature type="compositionally biased region" description="Acidic residues" evidence="2">
    <location>
        <begin position="956"/>
        <end position="971"/>
    </location>
</feature>
<evidence type="ECO:0000313" key="4">
    <source>
        <dbReference type="Proteomes" id="UP000297777"/>
    </source>
</evidence>
<proteinExistence type="predicted"/>
<feature type="compositionally biased region" description="Polar residues" evidence="2">
    <location>
        <begin position="268"/>
        <end position="279"/>
    </location>
</feature>
<evidence type="ECO:0000256" key="1">
    <source>
        <dbReference type="PROSITE-ProRule" id="PRU00708"/>
    </source>
</evidence>
<evidence type="ECO:0008006" key="5">
    <source>
        <dbReference type="Google" id="ProtNLM"/>
    </source>
</evidence>
<reference evidence="3 4" key="1">
    <citation type="submission" date="2017-12" db="EMBL/GenBank/DDBJ databases">
        <title>Comparative genomics of Botrytis spp.</title>
        <authorList>
            <person name="Valero-Jimenez C.A."/>
            <person name="Tapia P."/>
            <person name="Veloso J."/>
            <person name="Silva-Moreno E."/>
            <person name="Staats M."/>
            <person name="Valdes J.H."/>
            <person name="Van Kan J.A.L."/>
        </authorList>
    </citation>
    <scope>NUCLEOTIDE SEQUENCE [LARGE SCALE GENOMIC DNA]</scope>
    <source>
        <strain evidence="3 4">Bt9001</strain>
    </source>
</reference>
<dbReference type="PANTHER" id="PTHR47938">
    <property type="entry name" value="RESPIRATORY COMPLEX I CHAPERONE (CIA84), PUTATIVE (AFU_ORTHOLOGUE AFUA_2G06020)-RELATED"/>
    <property type="match status" value="1"/>
</dbReference>
<dbReference type="NCBIfam" id="TIGR00756">
    <property type="entry name" value="PPR"/>
    <property type="match status" value="2"/>
</dbReference>
<feature type="region of interest" description="Disordered" evidence="2">
    <location>
        <begin position="38"/>
        <end position="77"/>
    </location>
</feature>
<dbReference type="InterPro" id="IPR011990">
    <property type="entry name" value="TPR-like_helical_dom_sf"/>
</dbReference>
<comment type="caution">
    <text evidence="3">The sequence shown here is derived from an EMBL/GenBank/DDBJ whole genome shotgun (WGS) entry which is preliminary data.</text>
</comment>
<feature type="compositionally biased region" description="Polar residues" evidence="2">
    <location>
        <begin position="929"/>
        <end position="938"/>
    </location>
</feature>
<evidence type="ECO:0000256" key="2">
    <source>
        <dbReference type="SAM" id="MobiDB-lite"/>
    </source>
</evidence>
<dbReference type="Pfam" id="PF13041">
    <property type="entry name" value="PPR_2"/>
    <property type="match status" value="1"/>
</dbReference>
<feature type="compositionally biased region" description="Basic and acidic residues" evidence="2">
    <location>
        <begin position="1217"/>
        <end position="1236"/>
    </location>
</feature>
<feature type="compositionally biased region" description="Polar residues" evidence="2">
    <location>
        <begin position="1169"/>
        <end position="1182"/>
    </location>
</feature>
<dbReference type="GO" id="GO:0005739">
    <property type="term" value="C:mitochondrion"/>
    <property type="evidence" value="ECO:0007669"/>
    <property type="project" value="TreeGrafter"/>
</dbReference>
<keyword evidence="4" id="KW-1185">Reference proteome</keyword>
<feature type="region of interest" description="Disordered" evidence="2">
    <location>
        <begin position="1167"/>
        <end position="1236"/>
    </location>
</feature>
<dbReference type="PROSITE" id="PS51375">
    <property type="entry name" value="PPR"/>
    <property type="match status" value="2"/>
</dbReference>
<dbReference type="GO" id="GO:0140053">
    <property type="term" value="P:mitochondrial gene expression"/>
    <property type="evidence" value="ECO:0007669"/>
    <property type="project" value="TreeGrafter"/>
</dbReference>
<gene>
    <name evidence="3" type="ORF">BTUL_0119g00390</name>
</gene>
<dbReference type="Gene3D" id="1.25.40.10">
    <property type="entry name" value="Tetratricopeptide repeat domain"/>
    <property type="match status" value="2"/>
</dbReference>
<dbReference type="PANTHER" id="PTHR47938:SF35">
    <property type="entry name" value="PENTATRICOPEPTIDE REPEAT-CONTAINING PROTEIN 4, MITOCHONDRIAL-RELATED"/>
    <property type="match status" value="1"/>
</dbReference>
<feature type="compositionally biased region" description="Polar residues" evidence="2">
    <location>
        <begin position="121"/>
        <end position="131"/>
    </location>
</feature>
<feature type="compositionally biased region" description="Polar residues" evidence="2">
    <location>
        <begin position="152"/>
        <end position="173"/>
    </location>
</feature>
<feature type="region of interest" description="Disordered" evidence="2">
    <location>
        <begin position="113"/>
        <end position="185"/>
    </location>
</feature>
<sequence length="1291" mass="146226">MPPFSNSLPRRWSPSELPILPFLAPRVFQPWPSKGARVYLKTKPGRNQGHERRARSPVGRGEDTHPKSAGDLSPNVLVQSNTRYARFSKRRTTPTSFARIDIPDHGSIRHFSSKGSFGRITESNGNGLSSEGHSKAAYEPGFKGPLECQPNPAASTRQDSGKAENSMNTSSSLRPRRVRSTASSFYRPSIHLETHRVPSRLGAHHSRSRTVSSDIYSYNQDIYTSRNTKLRRSGNPTALPLHILLKLDPQQPSSASPLSPQIEILPEKSSNGTNSSGQSVAVAATTEPTSTHHRSTRDRSERQDPPVTGSRLKNPLLRRFLFFRRPSGYKFLRENHGRPKGMLSVNRNISLNRRRLHSERITTDPGLRQELLSHYELWAQQQGLPELSTKYLRVKIDSGANIMKLKTWKWSSQFAIINQRHEDALSGYPKLEYKNVAVSKFPLASRLLFIKQDNVAALAIIWRRVPTEIRSHVWEELMLTAMDQYPASTLKLLLATYQAPFFPPGWAANDCLDFAVSHYFGSQEHKPTPESFTAEDLRQIFNSVQYLQLRGLRLSARSIYLLQLMMNDQEFKTFYLILTGTRQHLTGKTLLRFAYRFARSRQTDMAFQVLQQATQQGIDLNLGRWPQICNVLLTGRYRDYDAHVTDTELFDFMLHHGLKPGIVTYNILIQNSLQAGDHLTAWQIYDMMIENRVMADVYTYSIMLNDAKIRGDDVAVEKLVHWMSEDSVRNSYTVTDILDTIFRLHRREYFKRAPSERRSLQTPFSQMLPIYMKNFEVEPLAQLIPRFQGNFSGLGSMNPDDGVDDTHHDMQGSVEEGQHHLDLSSTTEPETAIPPLESAAEDALLEPNYVTLIVMLKSYIESVRNYKALLGFYSHFKALIAARDPIVAPLLVKAQIYNHLLVGLGHLDAPMHECLKIVADMQAPHSKPRNSVTESEIGQSLDEDDVAAVSSSSEQSDIDSESDDAPFDATDDTFQPPPPSLHTWTTLLNVFMQRHQPRAAEKVLQIMIEKEGLEPNQATWNALTMGYMRLQDPQMTADALIRTKRAGFIVDHIMASRWWLRFQARARLSEALQSASGGNETSLADVANAMESESEMADPAEDDIIDEEVLEATTSRTGDIYRILKRRLQAVNSPVYPNWIFDAMIRAGEENVIEPETEPISDEVAELESVSTESLDQPSEQAAGSKVDDVAESEMVSSQPDKSISVNGQNPLQLPDSHIDDQTEQRQRQSVIEDKRESRLLPTNKLLFRRTTQWIMTPEAKAFRRSFQEKGLLKGVNHVDGYDKNDEDRQS</sequence>